<organism evidence="1 2">
    <name type="scientific">Caerostris darwini</name>
    <dbReference type="NCBI Taxonomy" id="1538125"/>
    <lineage>
        <taxon>Eukaryota</taxon>
        <taxon>Metazoa</taxon>
        <taxon>Ecdysozoa</taxon>
        <taxon>Arthropoda</taxon>
        <taxon>Chelicerata</taxon>
        <taxon>Arachnida</taxon>
        <taxon>Araneae</taxon>
        <taxon>Araneomorphae</taxon>
        <taxon>Entelegynae</taxon>
        <taxon>Araneoidea</taxon>
        <taxon>Araneidae</taxon>
        <taxon>Caerostris</taxon>
    </lineage>
</organism>
<dbReference type="EMBL" id="BPLQ01012143">
    <property type="protein sequence ID" value="GIY62936.1"/>
    <property type="molecule type" value="Genomic_DNA"/>
</dbReference>
<reference evidence="1 2" key="1">
    <citation type="submission" date="2021-06" db="EMBL/GenBank/DDBJ databases">
        <title>Caerostris darwini draft genome.</title>
        <authorList>
            <person name="Kono N."/>
            <person name="Arakawa K."/>
        </authorList>
    </citation>
    <scope>NUCLEOTIDE SEQUENCE [LARGE SCALE GENOMIC DNA]</scope>
</reference>
<name>A0AAV4UYH1_9ARAC</name>
<gene>
    <name evidence="1" type="ORF">CDAR_565751</name>
</gene>
<dbReference type="AlphaFoldDB" id="A0AAV4UYH1"/>
<evidence type="ECO:0000313" key="2">
    <source>
        <dbReference type="Proteomes" id="UP001054837"/>
    </source>
</evidence>
<dbReference type="Proteomes" id="UP001054837">
    <property type="component" value="Unassembled WGS sequence"/>
</dbReference>
<evidence type="ECO:0000313" key="1">
    <source>
        <dbReference type="EMBL" id="GIY62936.1"/>
    </source>
</evidence>
<sequence length="104" mass="11792">MFNISKNKRFQRFRERCLTYERKAVEGGEILSDWSPRGKGWGGCNPTLFSVSSFIPGCHDDGGREEEEDGSADSKVTSRLQRRLTALFGVTFVDHSVVERPDSY</sequence>
<protein>
    <submittedName>
        <fullName evidence="1">Uncharacterized protein</fullName>
    </submittedName>
</protein>
<keyword evidence="2" id="KW-1185">Reference proteome</keyword>
<accession>A0AAV4UYH1</accession>
<proteinExistence type="predicted"/>
<comment type="caution">
    <text evidence="1">The sequence shown here is derived from an EMBL/GenBank/DDBJ whole genome shotgun (WGS) entry which is preliminary data.</text>
</comment>